<dbReference type="EMBL" id="JASBWV010000028">
    <property type="protein sequence ID" value="KAJ9118485.1"/>
    <property type="molecule type" value="Genomic_DNA"/>
</dbReference>
<name>A0ACC2X521_9TREE</name>
<dbReference type="Proteomes" id="UP001234202">
    <property type="component" value="Unassembled WGS sequence"/>
</dbReference>
<protein>
    <submittedName>
        <fullName evidence="1">Uncharacterized protein</fullName>
    </submittedName>
</protein>
<comment type="caution">
    <text evidence="1">The sequence shown here is derived from an EMBL/GenBank/DDBJ whole genome shotgun (WGS) entry which is preliminary data.</text>
</comment>
<proteinExistence type="predicted"/>
<keyword evidence="2" id="KW-1185">Reference proteome</keyword>
<reference evidence="1" key="1">
    <citation type="submission" date="2023-04" db="EMBL/GenBank/DDBJ databases">
        <title>Draft Genome sequencing of Naganishia species isolated from polar environments using Oxford Nanopore Technology.</title>
        <authorList>
            <person name="Leo P."/>
            <person name="Venkateswaran K."/>
        </authorList>
    </citation>
    <scope>NUCLEOTIDE SEQUENCE</scope>
    <source>
        <strain evidence="1">DBVPG 5303</strain>
    </source>
</reference>
<organism evidence="1 2">
    <name type="scientific">Naganishia onofrii</name>
    <dbReference type="NCBI Taxonomy" id="1851511"/>
    <lineage>
        <taxon>Eukaryota</taxon>
        <taxon>Fungi</taxon>
        <taxon>Dikarya</taxon>
        <taxon>Basidiomycota</taxon>
        <taxon>Agaricomycotina</taxon>
        <taxon>Tremellomycetes</taxon>
        <taxon>Filobasidiales</taxon>
        <taxon>Filobasidiaceae</taxon>
        <taxon>Naganishia</taxon>
    </lineage>
</organism>
<accession>A0ACC2X521</accession>
<gene>
    <name evidence="1" type="ORF">QFC24_006133</name>
</gene>
<evidence type="ECO:0000313" key="1">
    <source>
        <dbReference type="EMBL" id="KAJ9118485.1"/>
    </source>
</evidence>
<sequence>MAAYMDDDVQKLLKGKGWAIHPTWDQELYGDADRISSELQTTRVAAAKAALYLLTGLDPVDQFVTKRPDLQLHKLAPDNEALLTNTNPQKKYNILGPNLVSTIDGGIRSLYHNDKDWFLLDCRAKLFPDDAKVVHNEIRPANETDNQAFDRLLYYETPVNAISFTPSDVTRLESIQKKDSTEMSKLVQHPENFLSAKDAALVRRRMDSVTGPHVSRRTARP</sequence>
<evidence type="ECO:0000313" key="2">
    <source>
        <dbReference type="Proteomes" id="UP001234202"/>
    </source>
</evidence>